<accession>A0ABD0LF42</accession>
<dbReference type="Proteomes" id="UP001519460">
    <property type="component" value="Unassembled WGS sequence"/>
</dbReference>
<comment type="caution">
    <text evidence="1">The sequence shown here is derived from an EMBL/GenBank/DDBJ whole genome shotgun (WGS) entry which is preliminary data.</text>
</comment>
<dbReference type="EMBL" id="JACVVK020000054">
    <property type="protein sequence ID" value="KAK7497932.1"/>
    <property type="molecule type" value="Genomic_DNA"/>
</dbReference>
<name>A0ABD0LF42_9CAEN</name>
<protein>
    <submittedName>
        <fullName evidence="1">Uncharacterized protein</fullName>
    </submittedName>
</protein>
<sequence>MPHWAHSGSRVGTRGMLVLLGGWGSGQINSTLERVDGPGVDPTGVLAVDVQAIDDPDIHVKTSLELVVTTPIYHPPDADGSGAGPDARDAFLGQGRVEYRGVREGRHPSPPYLAPSLT</sequence>
<gene>
    <name evidence="1" type="ORF">BaRGS_00010803</name>
</gene>
<proteinExistence type="predicted"/>
<organism evidence="1 2">
    <name type="scientific">Batillaria attramentaria</name>
    <dbReference type="NCBI Taxonomy" id="370345"/>
    <lineage>
        <taxon>Eukaryota</taxon>
        <taxon>Metazoa</taxon>
        <taxon>Spiralia</taxon>
        <taxon>Lophotrochozoa</taxon>
        <taxon>Mollusca</taxon>
        <taxon>Gastropoda</taxon>
        <taxon>Caenogastropoda</taxon>
        <taxon>Sorbeoconcha</taxon>
        <taxon>Cerithioidea</taxon>
        <taxon>Batillariidae</taxon>
        <taxon>Batillaria</taxon>
    </lineage>
</organism>
<keyword evidence="2" id="KW-1185">Reference proteome</keyword>
<reference evidence="1 2" key="1">
    <citation type="journal article" date="2023" name="Sci. Data">
        <title>Genome assembly of the Korean intertidal mud-creeper Batillaria attramentaria.</title>
        <authorList>
            <person name="Patra A.K."/>
            <person name="Ho P.T."/>
            <person name="Jun S."/>
            <person name="Lee S.J."/>
            <person name="Kim Y."/>
            <person name="Won Y.J."/>
        </authorList>
    </citation>
    <scope>NUCLEOTIDE SEQUENCE [LARGE SCALE GENOMIC DNA]</scope>
    <source>
        <strain evidence="1">Wonlab-2016</strain>
    </source>
</reference>
<evidence type="ECO:0000313" key="1">
    <source>
        <dbReference type="EMBL" id="KAK7497932.1"/>
    </source>
</evidence>
<dbReference type="AlphaFoldDB" id="A0ABD0LF42"/>
<evidence type="ECO:0000313" key="2">
    <source>
        <dbReference type="Proteomes" id="UP001519460"/>
    </source>
</evidence>